<proteinExistence type="predicted"/>
<protein>
    <submittedName>
        <fullName evidence="1">Uncharacterized protein</fullName>
    </submittedName>
</protein>
<organism evidence="1 2">
    <name type="scientific">Caerostris extrusa</name>
    <name type="common">Bark spider</name>
    <name type="synonym">Caerostris bankana</name>
    <dbReference type="NCBI Taxonomy" id="172846"/>
    <lineage>
        <taxon>Eukaryota</taxon>
        <taxon>Metazoa</taxon>
        <taxon>Ecdysozoa</taxon>
        <taxon>Arthropoda</taxon>
        <taxon>Chelicerata</taxon>
        <taxon>Arachnida</taxon>
        <taxon>Araneae</taxon>
        <taxon>Araneomorphae</taxon>
        <taxon>Entelegynae</taxon>
        <taxon>Araneoidea</taxon>
        <taxon>Araneidae</taxon>
        <taxon>Caerostris</taxon>
    </lineage>
</organism>
<keyword evidence="2" id="KW-1185">Reference proteome</keyword>
<dbReference type="AlphaFoldDB" id="A0AAV4PSR0"/>
<comment type="caution">
    <text evidence="1">The sequence shown here is derived from an EMBL/GenBank/DDBJ whole genome shotgun (WGS) entry which is preliminary data.</text>
</comment>
<sequence>MLSPQEVDNERTGRPLNIHVNATVTSQPLSNEADSSIRLTDISLNKSENGISTYKEDADTIPNRPEDFNVRLKKHFYCFQTDSLNGILRRISFKSDSSDSSTAETLTDKDLYDFDDLFEISLNESVDSVQNTSSLADESLCQDEEAVFESCEEDLSKSIKIHEPLEETWSKSSLTNAINTQINIIPQTEL</sequence>
<evidence type="ECO:0000313" key="1">
    <source>
        <dbReference type="EMBL" id="GIX98849.1"/>
    </source>
</evidence>
<dbReference type="Proteomes" id="UP001054945">
    <property type="component" value="Unassembled WGS sequence"/>
</dbReference>
<accession>A0AAV4PSR0</accession>
<dbReference type="EMBL" id="BPLR01004969">
    <property type="protein sequence ID" value="GIX98849.1"/>
    <property type="molecule type" value="Genomic_DNA"/>
</dbReference>
<reference evidence="1 2" key="1">
    <citation type="submission" date="2021-06" db="EMBL/GenBank/DDBJ databases">
        <title>Caerostris extrusa draft genome.</title>
        <authorList>
            <person name="Kono N."/>
            <person name="Arakawa K."/>
        </authorList>
    </citation>
    <scope>NUCLEOTIDE SEQUENCE [LARGE SCALE GENOMIC DNA]</scope>
</reference>
<name>A0AAV4PSR0_CAEEX</name>
<gene>
    <name evidence="1" type="ORF">CEXT_23181</name>
</gene>
<evidence type="ECO:0000313" key="2">
    <source>
        <dbReference type="Proteomes" id="UP001054945"/>
    </source>
</evidence>